<protein>
    <submittedName>
        <fullName evidence="1">Uncharacterized protein</fullName>
    </submittedName>
</protein>
<comment type="caution">
    <text evidence="1">The sequence shown here is derived from an EMBL/GenBank/DDBJ whole genome shotgun (WGS) entry which is preliminary data.</text>
</comment>
<evidence type="ECO:0000313" key="1">
    <source>
        <dbReference type="EMBL" id="GGE66314.1"/>
    </source>
</evidence>
<sequence>MLTSRHYLREGPDYRFDEQVSFLDIKQQFGFANVRVGKWVSAEESRLAANLIFDSLADLAFILKLPPDAIGLRQTLNLDFGLGGQKGV</sequence>
<organism evidence="1 2">
    <name type="scientific">Shewanella carassii</name>
    <dbReference type="NCBI Taxonomy" id="1987584"/>
    <lineage>
        <taxon>Bacteria</taxon>
        <taxon>Pseudomonadati</taxon>
        <taxon>Pseudomonadota</taxon>
        <taxon>Gammaproteobacteria</taxon>
        <taxon>Alteromonadales</taxon>
        <taxon>Shewanellaceae</taxon>
        <taxon>Shewanella</taxon>
    </lineage>
</organism>
<dbReference type="EMBL" id="BMKO01000001">
    <property type="protein sequence ID" value="GGE66314.1"/>
    <property type="molecule type" value="Genomic_DNA"/>
</dbReference>
<name>A0ABQ1SWV0_9GAMM</name>
<evidence type="ECO:0000313" key="2">
    <source>
        <dbReference type="Proteomes" id="UP000606498"/>
    </source>
</evidence>
<accession>A0ABQ1SWV0</accession>
<proteinExistence type="predicted"/>
<keyword evidence="2" id="KW-1185">Reference proteome</keyword>
<dbReference type="Proteomes" id="UP000606498">
    <property type="component" value="Unassembled WGS sequence"/>
</dbReference>
<gene>
    <name evidence="1" type="ORF">GCM10011520_03780</name>
</gene>
<reference evidence="2" key="1">
    <citation type="journal article" date="2019" name="Int. J. Syst. Evol. Microbiol.">
        <title>The Global Catalogue of Microorganisms (GCM) 10K type strain sequencing project: providing services to taxonomists for standard genome sequencing and annotation.</title>
        <authorList>
            <consortium name="The Broad Institute Genomics Platform"/>
            <consortium name="The Broad Institute Genome Sequencing Center for Infectious Disease"/>
            <person name="Wu L."/>
            <person name="Ma J."/>
        </authorList>
    </citation>
    <scope>NUCLEOTIDE SEQUENCE [LARGE SCALE GENOMIC DNA]</scope>
    <source>
        <strain evidence="2">CGMCC 1.16033</strain>
    </source>
</reference>